<dbReference type="PROSITE" id="PS00449">
    <property type="entry name" value="ATPASE_A"/>
    <property type="match status" value="1"/>
</dbReference>
<evidence type="ECO:0000256" key="12">
    <source>
        <dbReference type="RuleBase" id="RU000483"/>
    </source>
</evidence>
<dbReference type="InterPro" id="IPR000568">
    <property type="entry name" value="ATP_synth_F0_asu"/>
</dbReference>
<evidence type="ECO:0000256" key="10">
    <source>
        <dbReference type="ARBA" id="ARBA00023310"/>
    </source>
</evidence>
<dbReference type="EMBL" id="LCCW01000031">
    <property type="protein sequence ID" value="KKS41182.1"/>
    <property type="molecule type" value="Genomic_DNA"/>
</dbReference>
<evidence type="ECO:0000256" key="5">
    <source>
        <dbReference type="ARBA" id="ARBA00022692"/>
    </source>
</evidence>
<gene>
    <name evidence="11" type="primary">atpB</name>
    <name evidence="13" type="ORF">UV02_C0031G0012</name>
</gene>
<evidence type="ECO:0000313" key="14">
    <source>
        <dbReference type="Proteomes" id="UP000034516"/>
    </source>
</evidence>
<evidence type="ECO:0000256" key="6">
    <source>
        <dbReference type="ARBA" id="ARBA00022781"/>
    </source>
</evidence>
<keyword evidence="11" id="KW-1003">Cell membrane</keyword>
<dbReference type="GO" id="GO:0046933">
    <property type="term" value="F:proton-transporting ATP synthase activity, rotational mechanism"/>
    <property type="evidence" value="ECO:0007669"/>
    <property type="project" value="UniProtKB-UniRule"/>
</dbReference>
<comment type="subcellular location">
    <subcellularLocation>
        <location evidence="11 12">Cell membrane</location>
        <topology evidence="11 12">Multi-pass membrane protein</topology>
    </subcellularLocation>
    <subcellularLocation>
        <location evidence="1">Membrane</location>
        <topology evidence="1">Multi-pass membrane protein</topology>
    </subcellularLocation>
</comment>
<reference evidence="13 14" key="1">
    <citation type="journal article" date="2015" name="Nature">
        <title>rRNA introns, odd ribosomes, and small enigmatic genomes across a large radiation of phyla.</title>
        <authorList>
            <person name="Brown C.T."/>
            <person name="Hug L.A."/>
            <person name="Thomas B.C."/>
            <person name="Sharon I."/>
            <person name="Castelle C.J."/>
            <person name="Singh A."/>
            <person name="Wilkins M.J."/>
            <person name="Williams K.H."/>
            <person name="Banfield J.F."/>
        </authorList>
    </citation>
    <scope>NUCLEOTIDE SEQUENCE [LARGE SCALE GENOMIC DNA]</scope>
</reference>
<dbReference type="GO" id="GO:0005886">
    <property type="term" value="C:plasma membrane"/>
    <property type="evidence" value="ECO:0007669"/>
    <property type="project" value="UniProtKB-SubCell"/>
</dbReference>
<feature type="transmembrane region" description="Helical" evidence="11">
    <location>
        <begin position="20"/>
        <end position="39"/>
    </location>
</feature>
<evidence type="ECO:0000313" key="13">
    <source>
        <dbReference type="EMBL" id="KKS41182.1"/>
    </source>
</evidence>
<feature type="transmembrane region" description="Helical" evidence="11">
    <location>
        <begin position="132"/>
        <end position="153"/>
    </location>
</feature>
<name>A0A0G0YX55_9BACT</name>
<accession>A0A0G0YX55</accession>
<keyword evidence="9 11" id="KW-0472">Membrane</keyword>
<feature type="transmembrane region" description="Helical" evidence="11">
    <location>
        <begin position="205"/>
        <end position="227"/>
    </location>
</feature>
<dbReference type="GO" id="GO:0045259">
    <property type="term" value="C:proton-transporting ATP synthase complex"/>
    <property type="evidence" value="ECO:0007669"/>
    <property type="project" value="UniProtKB-KW"/>
</dbReference>
<dbReference type="Proteomes" id="UP000034516">
    <property type="component" value="Unassembled WGS sequence"/>
</dbReference>
<keyword evidence="7 11" id="KW-1133">Transmembrane helix</keyword>
<dbReference type="PATRIC" id="fig|1618677.3.peg.548"/>
<dbReference type="InterPro" id="IPR045082">
    <property type="entry name" value="ATP_syn_F0_a_bact/chloroplast"/>
</dbReference>
<proteinExistence type="inferred from homology"/>
<dbReference type="Pfam" id="PF00119">
    <property type="entry name" value="ATP-synt_A"/>
    <property type="match status" value="1"/>
</dbReference>
<dbReference type="PANTHER" id="PTHR42823:SF3">
    <property type="entry name" value="ATP SYNTHASE SUBUNIT A, CHLOROPLASTIC"/>
    <property type="match status" value="1"/>
</dbReference>
<dbReference type="PRINTS" id="PR00123">
    <property type="entry name" value="ATPASEA"/>
</dbReference>
<keyword evidence="4 11" id="KW-0138">CF(0)</keyword>
<comment type="caution">
    <text evidence="13">The sequence shown here is derived from an EMBL/GenBank/DDBJ whole genome shotgun (WGS) entry which is preliminary data.</text>
</comment>
<sequence>MYLSLAAEPVFHIAGLPVTNSIINTWIAVLAFVFFAAAIKIKGIALVPRGVQNFSEYLIETIFGYIDGVTHNRRKSEKFLPIIATIFIFILVLNWMGQLPGTGSIGLWEVKAGERRLVPFLRPGTSDLNTTLALAVFAVAATHIFGMATVGIFKHLNKFFNFGGLIRAVKTFNPLKIFTAMINFFIGLIEIFSEIAKTVSLSLRLFGNVFAGEVLLTVMASLIAYLVPIPFMFLELLVGIVQATIFAMLTLVFMEVATHGEH</sequence>
<dbReference type="Gene3D" id="1.20.120.220">
    <property type="entry name" value="ATP synthase, F0 complex, subunit A"/>
    <property type="match status" value="1"/>
</dbReference>
<comment type="function">
    <text evidence="11 12">Key component of the proton channel; it plays a direct role in the translocation of protons across the membrane.</text>
</comment>
<keyword evidence="6 11" id="KW-0375">Hydrogen ion transport</keyword>
<evidence type="ECO:0000256" key="8">
    <source>
        <dbReference type="ARBA" id="ARBA00023065"/>
    </source>
</evidence>
<dbReference type="SUPFAM" id="SSF81336">
    <property type="entry name" value="F1F0 ATP synthase subunit A"/>
    <property type="match status" value="1"/>
</dbReference>
<keyword evidence="5 11" id="KW-0812">Transmembrane</keyword>
<protein>
    <recommendedName>
        <fullName evidence="11 12">ATP synthase subunit a</fullName>
    </recommendedName>
    <alternativeName>
        <fullName evidence="11">ATP synthase F0 sector subunit a</fullName>
    </alternativeName>
    <alternativeName>
        <fullName evidence="11">F-ATPase subunit 6</fullName>
    </alternativeName>
</protein>
<dbReference type="InterPro" id="IPR035908">
    <property type="entry name" value="F0_ATP_A_sf"/>
</dbReference>
<evidence type="ECO:0000256" key="3">
    <source>
        <dbReference type="ARBA" id="ARBA00022448"/>
    </source>
</evidence>
<dbReference type="GO" id="GO:0042777">
    <property type="term" value="P:proton motive force-driven plasma membrane ATP synthesis"/>
    <property type="evidence" value="ECO:0007669"/>
    <property type="project" value="TreeGrafter"/>
</dbReference>
<dbReference type="AlphaFoldDB" id="A0A0G0YX55"/>
<keyword evidence="10 11" id="KW-0066">ATP synthesis</keyword>
<feature type="transmembrane region" description="Helical" evidence="11">
    <location>
        <begin position="79"/>
        <end position="97"/>
    </location>
</feature>
<evidence type="ECO:0000256" key="1">
    <source>
        <dbReference type="ARBA" id="ARBA00004141"/>
    </source>
</evidence>
<organism evidence="13 14">
    <name type="scientific">Candidatus Kuenenbacteria bacterium GW2011_GWA2_42_15</name>
    <dbReference type="NCBI Taxonomy" id="1618677"/>
    <lineage>
        <taxon>Bacteria</taxon>
        <taxon>Candidatus Kueneniibacteriota</taxon>
    </lineage>
</organism>
<evidence type="ECO:0000256" key="7">
    <source>
        <dbReference type="ARBA" id="ARBA00022989"/>
    </source>
</evidence>
<dbReference type="NCBIfam" id="TIGR01131">
    <property type="entry name" value="ATP_synt_6_or_A"/>
    <property type="match status" value="1"/>
</dbReference>
<evidence type="ECO:0000256" key="9">
    <source>
        <dbReference type="ARBA" id="ARBA00023136"/>
    </source>
</evidence>
<feature type="transmembrane region" description="Helical" evidence="11">
    <location>
        <begin position="234"/>
        <end position="254"/>
    </location>
</feature>
<evidence type="ECO:0000256" key="4">
    <source>
        <dbReference type="ARBA" id="ARBA00022547"/>
    </source>
</evidence>
<keyword evidence="3 11" id="KW-0813">Transport</keyword>
<comment type="similarity">
    <text evidence="2 11 12">Belongs to the ATPase A chain family.</text>
</comment>
<evidence type="ECO:0000256" key="2">
    <source>
        <dbReference type="ARBA" id="ARBA00006810"/>
    </source>
</evidence>
<feature type="transmembrane region" description="Helical" evidence="11">
    <location>
        <begin position="174"/>
        <end position="193"/>
    </location>
</feature>
<dbReference type="PANTHER" id="PTHR42823">
    <property type="entry name" value="ATP SYNTHASE SUBUNIT A, CHLOROPLASTIC"/>
    <property type="match status" value="1"/>
</dbReference>
<evidence type="ECO:0000256" key="11">
    <source>
        <dbReference type="HAMAP-Rule" id="MF_01393"/>
    </source>
</evidence>
<keyword evidence="8 11" id="KW-0406">Ion transport</keyword>
<dbReference type="CDD" id="cd00310">
    <property type="entry name" value="ATP-synt_Fo_a_6"/>
    <property type="match status" value="1"/>
</dbReference>
<dbReference type="HAMAP" id="MF_01393">
    <property type="entry name" value="ATP_synth_a_bact"/>
    <property type="match status" value="1"/>
</dbReference>
<dbReference type="InterPro" id="IPR023011">
    <property type="entry name" value="ATP_synth_F0_asu_AS"/>
</dbReference>